<dbReference type="PANTHER" id="PTHR12228:SF0">
    <property type="entry name" value="TATA-BOX BINDING PROTEIN ASSOCIATED FACTOR 7"/>
    <property type="match status" value="1"/>
</dbReference>
<dbReference type="InterPro" id="IPR006751">
    <property type="entry name" value="TAFII55_prot_cons_reg"/>
</dbReference>
<proteinExistence type="inferred from homology"/>
<feature type="region of interest" description="Disordered" evidence="6">
    <location>
        <begin position="110"/>
        <end position="137"/>
    </location>
</feature>
<feature type="domain" description="TAFII55 protein conserved region" evidence="7">
    <location>
        <begin position="23"/>
        <end position="182"/>
    </location>
</feature>
<accession>B4GMY1</accession>
<keyword evidence="5" id="KW-0539">Nucleus</keyword>
<dbReference type="Pfam" id="PF04658">
    <property type="entry name" value="TAFII55_N"/>
    <property type="match status" value="1"/>
</dbReference>
<evidence type="ECO:0000256" key="1">
    <source>
        <dbReference type="ARBA" id="ARBA00004123"/>
    </source>
</evidence>
<keyword evidence="3" id="KW-0805">Transcription regulation</keyword>
<dbReference type="PhylomeDB" id="B4GMY1"/>
<dbReference type="GO" id="GO:0005669">
    <property type="term" value="C:transcription factor TFIID complex"/>
    <property type="evidence" value="ECO:0007669"/>
    <property type="project" value="InterPro"/>
</dbReference>
<dbReference type="AlphaFoldDB" id="B4GMY1"/>
<comment type="subcellular location">
    <subcellularLocation>
        <location evidence="1">Nucleus</location>
    </subcellularLocation>
</comment>
<dbReference type="GO" id="GO:0016251">
    <property type="term" value="F:RNA polymerase II general transcription initiation factor activity"/>
    <property type="evidence" value="ECO:0007669"/>
    <property type="project" value="TreeGrafter"/>
</dbReference>
<dbReference type="Proteomes" id="UP000008744">
    <property type="component" value="Unassembled WGS sequence"/>
</dbReference>
<dbReference type="EMBL" id="CH479185">
    <property type="protein sequence ID" value="EDW38205.1"/>
    <property type="molecule type" value="Genomic_DNA"/>
</dbReference>
<dbReference type="GO" id="GO:0051123">
    <property type="term" value="P:RNA polymerase II preinitiation complex assembly"/>
    <property type="evidence" value="ECO:0007669"/>
    <property type="project" value="TreeGrafter"/>
</dbReference>
<feature type="compositionally biased region" description="Basic and acidic residues" evidence="6">
    <location>
        <begin position="116"/>
        <end position="134"/>
    </location>
</feature>
<dbReference type="SMART" id="SM01370">
    <property type="entry name" value="TAFII55_N"/>
    <property type="match status" value="1"/>
</dbReference>
<feature type="region of interest" description="Disordered" evidence="6">
    <location>
        <begin position="1"/>
        <end position="23"/>
    </location>
</feature>
<dbReference type="InterPro" id="IPR037817">
    <property type="entry name" value="TAF7"/>
</dbReference>
<dbReference type="OMA" id="HWLMHAK"/>
<protein>
    <submittedName>
        <fullName evidence="8">GL12464</fullName>
    </submittedName>
</protein>
<evidence type="ECO:0000256" key="6">
    <source>
        <dbReference type="SAM" id="MobiDB-lite"/>
    </source>
</evidence>
<gene>
    <name evidence="8" type="primary">Dper\GL12464</name>
    <name evidence="8" type="ORF">Dper_GL12464</name>
</gene>
<evidence type="ECO:0000313" key="8">
    <source>
        <dbReference type="EMBL" id="EDW38205.1"/>
    </source>
</evidence>
<dbReference type="PANTHER" id="PTHR12228">
    <property type="entry name" value="TRANSCRIPTION INITIATION FACTOR TFIID 55 KD SUBUNIT-RELATED"/>
    <property type="match status" value="1"/>
</dbReference>
<evidence type="ECO:0000313" key="9">
    <source>
        <dbReference type="Proteomes" id="UP000008744"/>
    </source>
</evidence>
<dbReference type="SMR" id="B4GMY1"/>
<reference evidence="8 9" key="1">
    <citation type="journal article" date="2007" name="Nature">
        <title>Evolution of genes and genomes on the Drosophila phylogeny.</title>
        <authorList>
            <consortium name="Drosophila 12 Genomes Consortium"/>
            <person name="Clark A.G."/>
            <person name="Eisen M.B."/>
            <person name="Smith D.R."/>
            <person name="Bergman C.M."/>
            <person name="Oliver B."/>
            <person name="Markow T.A."/>
            <person name="Kaufman T.C."/>
            <person name="Kellis M."/>
            <person name="Gelbart W."/>
            <person name="Iyer V.N."/>
            <person name="Pollard D.A."/>
            <person name="Sackton T.B."/>
            <person name="Larracuente A.M."/>
            <person name="Singh N.D."/>
            <person name="Abad J.P."/>
            <person name="Abt D.N."/>
            <person name="Adryan B."/>
            <person name="Aguade M."/>
            <person name="Akashi H."/>
            <person name="Anderson W.W."/>
            <person name="Aquadro C.F."/>
            <person name="Ardell D.H."/>
            <person name="Arguello R."/>
            <person name="Artieri C.G."/>
            <person name="Barbash D.A."/>
            <person name="Barker D."/>
            <person name="Barsanti P."/>
            <person name="Batterham P."/>
            <person name="Batzoglou S."/>
            <person name="Begun D."/>
            <person name="Bhutkar A."/>
            <person name="Blanco E."/>
            <person name="Bosak S.A."/>
            <person name="Bradley R.K."/>
            <person name="Brand A.D."/>
            <person name="Brent M.R."/>
            <person name="Brooks A.N."/>
            <person name="Brown R.H."/>
            <person name="Butlin R.K."/>
            <person name="Caggese C."/>
            <person name="Calvi B.R."/>
            <person name="Bernardo de Carvalho A."/>
            <person name="Caspi A."/>
            <person name="Castrezana S."/>
            <person name="Celniker S.E."/>
            <person name="Chang J.L."/>
            <person name="Chapple C."/>
            <person name="Chatterji S."/>
            <person name="Chinwalla A."/>
            <person name="Civetta A."/>
            <person name="Clifton S.W."/>
            <person name="Comeron J.M."/>
            <person name="Costello J.C."/>
            <person name="Coyne J.A."/>
            <person name="Daub J."/>
            <person name="David R.G."/>
            <person name="Delcher A.L."/>
            <person name="Delehaunty K."/>
            <person name="Do C.B."/>
            <person name="Ebling H."/>
            <person name="Edwards K."/>
            <person name="Eickbush T."/>
            <person name="Evans J.D."/>
            <person name="Filipski A."/>
            <person name="Findeiss S."/>
            <person name="Freyhult E."/>
            <person name="Fulton L."/>
            <person name="Fulton R."/>
            <person name="Garcia A.C."/>
            <person name="Gardiner A."/>
            <person name="Garfield D.A."/>
            <person name="Garvin B.E."/>
            <person name="Gibson G."/>
            <person name="Gilbert D."/>
            <person name="Gnerre S."/>
            <person name="Godfrey J."/>
            <person name="Good R."/>
            <person name="Gotea V."/>
            <person name="Gravely B."/>
            <person name="Greenberg A.J."/>
            <person name="Griffiths-Jones S."/>
            <person name="Gross S."/>
            <person name="Guigo R."/>
            <person name="Gustafson E.A."/>
            <person name="Haerty W."/>
            <person name="Hahn M.W."/>
            <person name="Halligan D.L."/>
            <person name="Halpern A.L."/>
            <person name="Halter G.M."/>
            <person name="Han M.V."/>
            <person name="Heger A."/>
            <person name="Hillier L."/>
            <person name="Hinrichs A.S."/>
            <person name="Holmes I."/>
            <person name="Hoskins R.A."/>
            <person name="Hubisz M.J."/>
            <person name="Hultmark D."/>
            <person name="Huntley M.A."/>
            <person name="Jaffe D.B."/>
            <person name="Jagadeeshan S."/>
            <person name="Jeck W.R."/>
            <person name="Johnson J."/>
            <person name="Jones C.D."/>
            <person name="Jordan W.C."/>
            <person name="Karpen G.H."/>
            <person name="Kataoka E."/>
            <person name="Keightley P.D."/>
            <person name="Kheradpour P."/>
            <person name="Kirkness E.F."/>
            <person name="Koerich L.B."/>
            <person name="Kristiansen K."/>
            <person name="Kudrna D."/>
            <person name="Kulathinal R.J."/>
            <person name="Kumar S."/>
            <person name="Kwok R."/>
            <person name="Lander E."/>
            <person name="Langley C.H."/>
            <person name="Lapoint R."/>
            <person name="Lazzaro B.P."/>
            <person name="Lee S.J."/>
            <person name="Levesque L."/>
            <person name="Li R."/>
            <person name="Lin C.F."/>
            <person name="Lin M.F."/>
            <person name="Lindblad-Toh K."/>
            <person name="Llopart A."/>
            <person name="Long M."/>
            <person name="Low L."/>
            <person name="Lozovsky E."/>
            <person name="Lu J."/>
            <person name="Luo M."/>
            <person name="Machado C.A."/>
            <person name="Makalowski W."/>
            <person name="Marzo M."/>
            <person name="Matsuda M."/>
            <person name="Matzkin L."/>
            <person name="McAllister B."/>
            <person name="McBride C.S."/>
            <person name="McKernan B."/>
            <person name="McKernan K."/>
            <person name="Mendez-Lago M."/>
            <person name="Minx P."/>
            <person name="Mollenhauer M.U."/>
            <person name="Montooth K."/>
            <person name="Mount S.M."/>
            <person name="Mu X."/>
            <person name="Myers E."/>
            <person name="Negre B."/>
            <person name="Newfeld S."/>
            <person name="Nielsen R."/>
            <person name="Noor M.A."/>
            <person name="O'Grady P."/>
            <person name="Pachter L."/>
            <person name="Papaceit M."/>
            <person name="Parisi M.J."/>
            <person name="Parisi M."/>
            <person name="Parts L."/>
            <person name="Pedersen J.S."/>
            <person name="Pesole G."/>
            <person name="Phillippy A.M."/>
            <person name="Ponting C.P."/>
            <person name="Pop M."/>
            <person name="Porcelli D."/>
            <person name="Powell J.R."/>
            <person name="Prohaska S."/>
            <person name="Pruitt K."/>
            <person name="Puig M."/>
            <person name="Quesneville H."/>
            <person name="Ram K.R."/>
            <person name="Rand D."/>
            <person name="Rasmussen M.D."/>
            <person name="Reed L.K."/>
            <person name="Reenan R."/>
            <person name="Reily A."/>
            <person name="Remington K.A."/>
            <person name="Rieger T.T."/>
            <person name="Ritchie M.G."/>
            <person name="Robin C."/>
            <person name="Rogers Y.H."/>
            <person name="Rohde C."/>
            <person name="Rozas J."/>
            <person name="Rubenfield M.J."/>
            <person name="Ruiz A."/>
            <person name="Russo S."/>
            <person name="Salzberg S.L."/>
            <person name="Sanchez-Gracia A."/>
            <person name="Saranga D.J."/>
            <person name="Sato H."/>
            <person name="Schaeffer S.W."/>
            <person name="Schatz M.C."/>
            <person name="Schlenke T."/>
            <person name="Schwartz R."/>
            <person name="Segarra C."/>
            <person name="Singh R.S."/>
            <person name="Sirot L."/>
            <person name="Sirota M."/>
            <person name="Sisneros N.B."/>
            <person name="Smith C.D."/>
            <person name="Smith T.F."/>
            <person name="Spieth J."/>
            <person name="Stage D.E."/>
            <person name="Stark A."/>
            <person name="Stephan W."/>
            <person name="Strausberg R.L."/>
            <person name="Strempel S."/>
            <person name="Sturgill D."/>
            <person name="Sutton G."/>
            <person name="Sutton G.G."/>
            <person name="Tao W."/>
            <person name="Teichmann S."/>
            <person name="Tobari Y.N."/>
            <person name="Tomimura Y."/>
            <person name="Tsolas J.M."/>
            <person name="Valente V.L."/>
            <person name="Venter E."/>
            <person name="Venter J.C."/>
            <person name="Vicario S."/>
            <person name="Vieira F.G."/>
            <person name="Vilella A.J."/>
            <person name="Villasante A."/>
            <person name="Walenz B."/>
            <person name="Wang J."/>
            <person name="Wasserman M."/>
            <person name="Watts T."/>
            <person name="Wilson D."/>
            <person name="Wilson R.K."/>
            <person name="Wing R.A."/>
            <person name="Wolfner M.F."/>
            <person name="Wong A."/>
            <person name="Wong G.K."/>
            <person name="Wu C.I."/>
            <person name="Wu G."/>
            <person name="Yamamoto D."/>
            <person name="Yang H.P."/>
            <person name="Yang S.P."/>
            <person name="Yorke J.A."/>
            <person name="Yoshida K."/>
            <person name="Zdobnov E."/>
            <person name="Zhang P."/>
            <person name="Zhang Y."/>
            <person name="Zimin A.V."/>
            <person name="Baldwin J."/>
            <person name="Abdouelleil A."/>
            <person name="Abdulkadir J."/>
            <person name="Abebe A."/>
            <person name="Abera B."/>
            <person name="Abreu J."/>
            <person name="Acer S.C."/>
            <person name="Aftuck L."/>
            <person name="Alexander A."/>
            <person name="An P."/>
            <person name="Anderson E."/>
            <person name="Anderson S."/>
            <person name="Arachi H."/>
            <person name="Azer M."/>
            <person name="Bachantsang P."/>
            <person name="Barry A."/>
            <person name="Bayul T."/>
            <person name="Berlin A."/>
            <person name="Bessette D."/>
            <person name="Bloom T."/>
            <person name="Blye J."/>
            <person name="Boguslavskiy L."/>
            <person name="Bonnet C."/>
            <person name="Boukhgalter B."/>
            <person name="Bourzgui I."/>
            <person name="Brown A."/>
            <person name="Cahill P."/>
            <person name="Channer S."/>
            <person name="Cheshatsang Y."/>
            <person name="Chuda L."/>
            <person name="Citroen M."/>
            <person name="Collymore A."/>
            <person name="Cooke P."/>
            <person name="Costello M."/>
            <person name="D'Aco K."/>
            <person name="Daza R."/>
            <person name="De Haan G."/>
            <person name="DeGray S."/>
            <person name="DeMaso C."/>
            <person name="Dhargay N."/>
            <person name="Dooley K."/>
            <person name="Dooley E."/>
            <person name="Doricent M."/>
            <person name="Dorje P."/>
            <person name="Dorjee K."/>
            <person name="Dupes A."/>
            <person name="Elong R."/>
            <person name="Falk J."/>
            <person name="Farina A."/>
            <person name="Faro S."/>
            <person name="Ferguson D."/>
            <person name="Fisher S."/>
            <person name="Foley C.D."/>
            <person name="Franke A."/>
            <person name="Friedrich D."/>
            <person name="Gadbois L."/>
            <person name="Gearin G."/>
            <person name="Gearin C.R."/>
            <person name="Giannoukos G."/>
            <person name="Goode T."/>
            <person name="Graham J."/>
            <person name="Grandbois E."/>
            <person name="Grewal S."/>
            <person name="Gyaltsen K."/>
            <person name="Hafez N."/>
            <person name="Hagos B."/>
            <person name="Hall J."/>
            <person name="Henson C."/>
            <person name="Hollinger A."/>
            <person name="Honan T."/>
            <person name="Huard M.D."/>
            <person name="Hughes L."/>
            <person name="Hurhula B."/>
            <person name="Husby M.E."/>
            <person name="Kamat A."/>
            <person name="Kanga B."/>
            <person name="Kashin S."/>
            <person name="Khazanovich D."/>
            <person name="Kisner P."/>
            <person name="Lance K."/>
            <person name="Lara M."/>
            <person name="Lee W."/>
            <person name="Lennon N."/>
            <person name="Letendre F."/>
            <person name="LeVine R."/>
            <person name="Lipovsky A."/>
            <person name="Liu X."/>
            <person name="Liu J."/>
            <person name="Liu S."/>
            <person name="Lokyitsang T."/>
            <person name="Lokyitsang Y."/>
            <person name="Lubonja R."/>
            <person name="Lui A."/>
            <person name="MacDonald P."/>
            <person name="Magnisalis V."/>
            <person name="Maru K."/>
            <person name="Matthews C."/>
            <person name="McCusker W."/>
            <person name="McDonough S."/>
            <person name="Mehta T."/>
            <person name="Meldrim J."/>
            <person name="Meneus L."/>
            <person name="Mihai O."/>
            <person name="Mihalev A."/>
            <person name="Mihova T."/>
            <person name="Mittelman R."/>
            <person name="Mlenga V."/>
            <person name="Montmayeur A."/>
            <person name="Mulrain L."/>
            <person name="Navidi A."/>
            <person name="Naylor J."/>
            <person name="Negash T."/>
            <person name="Nguyen T."/>
            <person name="Nguyen N."/>
            <person name="Nicol R."/>
            <person name="Norbu C."/>
            <person name="Norbu N."/>
            <person name="Novod N."/>
            <person name="O'Neill B."/>
            <person name="Osman S."/>
            <person name="Markiewicz E."/>
            <person name="Oyono O.L."/>
            <person name="Patti C."/>
            <person name="Phunkhang P."/>
            <person name="Pierre F."/>
            <person name="Priest M."/>
            <person name="Raghuraman S."/>
            <person name="Rege F."/>
            <person name="Reyes R."/>
            <person name="Rise C."/>
            <person name="Rogov P."/>
            <person name="Ross K."/>
            <person name="Ryan E."/>
            <person name="Settipalli S."/>
            <person name="Shea T."/>
            <person name="Sherpa N."/>
            <person name="Shi L."/>
            <person name="Shih D."/>
            <person name="Sparrow T."/>
            <person name="Spaulding J."/>
            <person name="Stalker J."/>
            <person name="Stange-Thomann N."/>
            <person name="Stavropoulos S."/>
            <person name="Stone C."/>
            <person name="Strader C."/>
            <person name="Tesfaye S."/>
            <person name="Thomson T."/>
            <person name="Thoulutsang Y."/>
            <person name="Thoulutsang D."/>
            <person name="Topham K."/>
            <person name="Topping I."/>
            <person name="Tsamla T."/>
            <person name="Vassiliev H."/>
            <person name="Vo A."/>
            <person name="Wangchuk T."/>
            <person name="Wangdi T."/>
            <person name="Weiand M."/>
            <person name="Wilkinson J."/>
            <person name="Wilson A."/>
            <person name="Yadav S."/>
            <person name="Young G."/>
            <person name="Yu Q."/>
            <person name="Zembek L."/>
            <person name="Zhong D."/>
            <person name="Zimmer A."/>
            <person name="Zwirko Z."/>
            <person name="Jaffe D.B."/>
            <person name="Alvarez P."/>
            <person name="Brockman W."/>
            <person name="Butler J."/>
            <person name="Chin C."/>
            <person name="Gnerre S."/>
            <person name="Grabherr M."/>
            <person name="Kleber M."/>
            <person name="Mauceli E."/>
            <person name="MacCallum I."/>
        </authorList>
    </citation>
    <scope>NUCLEOTIDE SEQUENCE [LARGE SCALE GENOMIC DNA]</scope>
    <source>
        <strain evidence="9">MSH-3 / Tucson 14011-0111.49</strain>
    </source>
</reference>
<name>B4GMY1_DROPE</name>
<evidence type="ECO:0000256" key="4">
    <source>
        <dbReference type="ARBA" id="ARBA00023163"/>
    </source>
</evidence>
<dbReference type="eggNOG" id="KOG4011">
    <property type="taxonomic scope" value="Eukaryota"/>
</dbReference>
<evidence type="ECO:0000256" key="3">
    <source>
        <dbReference type="ARBA" id="ARBA00023015"/>
    </source>
</evidence>
<organism evidence="9">
    <name type="scientific">Drosophila persimilis</name>
    <name type="common">Fruit fly</name>
    <dbReference type="NCBI Taxonomy" id="7234"/>
    <lineage>
        <taxon>Eukaryota</taxon>
        <taxon>Metazoa</taxon>
        <taxon>Ecdysozoa</taxon>
        <taxon>Arthropoda</taxon>
        <taxon>Hexapoda</taxon>
        <taxon>Insecta</taxon>
        <taxon>Pterygota</taxon>
        <taxon>Neoptera</taxon>
        <taxon>Endopterygota</taxon>
        <taxon>Diptera</taxon>
        <taxon>Brachycera</taxon>
        <taxon>Muscomorpha</taxon>
        <taxon>Ephydroidea</taxon>
        <taxon>Drosophilidae</taxon>
        <taxon>Drosophila</taxon>
        <taxon>Sophophora</taxon>
    </lineage>
</organism>
<comment type="similarity">
    <text evidence="2">Belongs to the TAF7 family.</text>
</comment>
<evidence type="ECO:0000259" key="7">
    <source>
        <dbReference type="SMART" id="SM01370"/>
    </source>
</evidence>
<keyword evidence="4" id="KW-0804">Transcription</keyword>
<dbReference type="OrthoDB" id="153872at2759"/>
<dbReference type="HOGENOM" id="CLU_037860_0_1_1"/>
<sequence length="416" mass="48309">MFEKKSDKAKENERKPRDDGIELESHFIMRVPKEMADTVHEAIQAGNIKDRLSIQLDQDLRYGEVRLDDQLLYTKLVDLPTVVESYKTIDNKSFYKSADICQILICKEEPDEEPEKESPNKNKKKDPNKVDKKYLWPHGITPPCKNARKRRFRKTLKKKNVEAPEIEKEVKHLLRIDNEAVRVDYEIINEEDKPSDDLDQSDMKQYNDADDEMQDDNTMNASEKAINDNGMQRDINVESDDDDTSNFATQHRAPNMGVAAHDIFGEEVSTTDDEDDGEQRNNTMQRRELENEFTKAMFGQEPSSPKLSAAGSSSNLVAPSGFYDSQMLTKREEFENMEFMDEPQPQYTQQQVREKITQLTRLLSELKAQQTQKSMEIASIQNATLKQRMQETLDNLYTQVIERELELKDFENMLES</sequence>
<dbReference type="STRING" id="7234.B4GMY1"/>
<dbReference type="CDD" id="cd08047">
    <property type="entry name" value="TAF7"/>
    <property type="match status" value="1"/>
</dbReference>
<evidence type="ECO:0000256" key="5">
    <source>
        <dbReference type="ARBA" id="ARBA00023242"/>
    </source>
</evidence>
<evidence type="ECO:0000256" key="2">
    <source>
        <dbReference type="ARBA" id="ARBA00009368"/>
    </source>
</evidence>
<feature type="region of interest" description="Disordered" evidence="6">
    <location>
        <begin position="224"/>
        <end position="244"/>
    </location>
</feature>
<keyword evidence="9" id="KW-1185">Reference proteome</keyword>